<evidence type="ECO:0000313" key="2">
    <source>
        <dbReference type="Proteomes" id="UP000018144"/>
    </source>
</evidence>
<dbReference type="AlphaFoldDB" id="U4LVU7"/>
<dbReference type="EMBL" id="HF936663">
    <property type="protein sequence ID" value="CCX34887.1"/>
    <property type="molecule type" value="Genomic_DNA"/>
</dbReference>
<proteinExistence type="predicted"/>
<organism evidence="1 2">
    <name type="scientific">Pyronema omphalodes (strain CBS 100304)</name>
    <name type="common">Pyronema confluens</name>
    <dbReference type="NCBI Taxonomy" id="1076935"/>
    <lineage>
        <taxon>Eukaryota</taxon>
        <taxon>Fungi</taxon>
        <taxon>Dikarya</taxon>
        <taxon>Ascomycota</taxon>
        <taxon>Pezizomycotina</taxon>
        <taxon>Pezizomycetes</taxon>
        <taxon>Pezizales</taxon>
        <taxon>Pyronemataceae</taxon>
        <taxon>Pyronema</taxon>
    </lineage>
</organism>
<accession>U4LVU7</accession>
<name>U4LVU7_PYROM</name>
<gene>
    <name evidence="1" type="ORF">PCON_04563</name>
</gene>
<keyword evidence="2" id="KW-1185">Reference proteome</keyword>
<reference evidence="1 2" key="1">
    <citation type="journal article" date="2013" name="PLoS Genet.">
        <title>The genome and development-dependent transcriptomes of Pyronema confluens: a window into fungal evolution.</title>
        <authorList>
            <person name="Traeger S."/>
            <person name="Altegoer F."/>
            <person name="Freitag M."/>
            <person name="Gabaldon T."/>
            <person name="Kempken F."/>
            <person name="Kumar A."/>
            <person name="Marcet-Houben M."/>
            <person name="Poggeler S."/>
            <person name="Stajich J.E."/>
            <person name="Nowrousian M."/>
        </authorList>
    </citation>
    <scope>NUCLEOTIDE SEQUENCE [LARGE SCALE GENOMIC DNA]</scope>
    <source>
        <strain evidence="2">CBS 100304</strain>
        <tissue evidence="1">Vegetative mycelium</tissue>
    </source>
</reference>
<dbReference type="Proteomes" id="UP000018144">
    <property type="component" value="Unassembled WGS sequence"/>
</dbReference>
<sequence>MFCIVTACFLASFFLLLHELGVYRWLDLGVNNHPQLFNFSF</sequence>
<protein>
    <submittedName>
        <fullName evidence="1">Uncharacterized protein</fullName>
    </submittedName>
</protein>
<evidence type="ECO:0000313" key="1">
    <source>
        <dbReference type="EMBL" id="CCX34887.1"/>
    </source>
</evidence>